<comment type="similarity">
    <text evidence="1">Belongs to the four-carbon acid sugar kinase family.</text>
</comment>
<dbReference type="InterPro" id="IPR010737">
    <property type="entry name" value="4-carb_acid_sugar_kinase_N"/>
</dbReference>
<keyword evidence="3" id="KW-0547">Nucleotide-binding</keyword>
<evidence type="ECO:0000256" key="3">
    <source>
        <dbReference type="ARBA" id="ARBA00022741"/>
    </source>
</evidence>
<keyword evidence="5" id="KW-0067">ATP-binding</keyword>
<dbReference type="InterPro" id="IPR042213">
    <property type="entry name" value="NBD_C_sf"/>
</dbReference>
<evidence type="ECO:0000259" key="7">
    <source>
        <dbReference type="Pfam" id="PF07005"/>
    </source>
</evidence>
<evidence type="ECO:0000313" key="9">
    <source>
        <dbReference type="EMBL" id="MBB6731028.1"/>
    </source>
</evidence>
<dbReference type="InterPro" id="IPR037051">
    <property type="entry name" value="4-carb_acid_sugar_kinase_N_sf"/>
</dbReference>
<dbReference type="Pfam" id="PF07005">
    <property type="entry name" value="SBD_N"/>
    <property type="match status" value="1"/>
</dbReference>
<evidence type="ECO:0000256" key="2">
    <source>
        <dbReference type="ARBA" id="ARBA00022679"/>
    </source>
</evidence>
<keyword evidence="4 9" id="KW-0418">Kinase</keyword>
<dbReference type="GO" id="GO:0005524">
    <property type="term" value="F:ATP binding"/>
    <property type="evidence" value="ECO:0007669"/>
    <property type="project" value="UniProtKB-KW"/>
</dbReference>
<dbReference type="Pfam" id="PF17042">
    <property type="entry name" value="NBD_C"/>
    <property type="match status" value="1"/>
</dbReference>
<comment type="caution">
    <text evidence="9">The sequence shown here is derived from an EMBL/GenBank/DDBJ whole genome shotgun (WGS) entry which is preliminary data.</text>
</comment>
<dbReference type="Proteomes" id="UP000564644">
    <property type="component" value="Unassembled WGS sequence"/>
</dbReference>
<protein>
    <submittedName>
        <fullName evidence="9">Four-carbon acid sugar kinase family protein</fullName>
    </submittedName>
</protein>
<evidence type="ECO:0000256" key="4">
    <source>
        <dbReference type="ARBA" id="ARBA00022777"/>
    </source>
</evidence>
<evidence type="ECO:0000313" key="10">
    <source>
        <dbReference type="Proteomes" id="UP000564644"/>
    </source>
</evidence>
<evidence type="ECO:0000256" key="6">
    <source>
        <dbReference type="ARBA" id="ARBA00023277"/>
    </source>
</evidence>
<feature type="domain" description="Four-carbon acid sugar kinase N-terminal" evidence="7">
    <location>
        <begin position="9"/>
        <end position="249"/>
    </location>
</feature>
<reference evidence="9 10" key="1">
    <citation type="submission" date="2020-08" db="EMBL/GenBank/DDBJ databases">
        <title>Cohnella phylogeny.</title>
        <authorList>
            <person name="Dunlap C."/>
        </authorList>
    </citation>
    <scope>NUCLEOTIDE SEQUENCE [LARGE SCALE GENOMIC DNA]</scope>
    <source>
        <strain evidence="9 10">CBP 2801</strain>
    </source>
</reference>
<dbReference type="SUPFAM" id="SSF142764">
    <property type="entry name" value="YgbK-like"/>
    <property type="match status" value="1"/>
</dbReference>
<keyword evidence="6" id="KW-0119">Carbohydrate metabolism</keyword>
<dbReference type="InterPro" id="IPR031475">
    <property type="entry name" value="NBD_C"/>
</dbReference>
<gene>
    <name evidence="9" type="ORF">H7C18_08940</name>
</gene>
<keyword evidence="2" id="KW-0808">Transferase</keyword>
<accession>A0A7X0SNK5</accession>
<dbReference type="AlphaFoldDB" id="A0A7X0SNK5"/>
<dbReference type="Gene3D" id="3.40.50.10840">
    <property type="entry name" value="Putative sugar-binding, N-terminal domain"/>
    <property type="match status" value="1"/>
</dbReference>
<dbReference type="Gene3D" id="3.40.980.20">
    <property type="entry name" value="Four-carbon acid sugar kinase, nucleotide binding domain"/>
    <property type="match status" value="1"/>
</dbReference>
<dbReference type="GO" id="GO:0016301">
    <property type="term" value="F:kinase activity"/>
    <property type="evidence" value="ECO:0007669"/>
    <property type="project" value="UniProtKB-KW"/>
</dbReference>
<evidence type="ECO:0000256" key="5">
    <source>
        <dbReference type="ARBA" id="ARBA00022840"/>
    </source>
</evidence>
<evidence type="ECO:0000256" key="1">
    <source>
        <dbReference type="ARBA" id="ARBA00005715"/>
    </source>
</evidence>
<organism evidence="9 10">
    <name type="scientific">Cohnella zeiphila</name>
    <dbReference type="NCBI Taxonomy" id="2761120"/>
    <lineage>
        <taxon>Bacteria</taxon>
        <taxon>Bacillati</taxon>
        <taxon>Bacillota</taxon>
        <taxon>Bacilli</taxon>
        <taxon>Bacillales</taxon>
        <taxon>Paenibacillaceae</taxon>
        <taxon>Cohnella</taxon>
    </lineage>
</organism>
<feature type="domain" description="Four-carbon acid sugar kinase nucleotide binding" evidence="8">
    <location>
        <begin position="275"/>
        <end position="448"/>
    </location>
</feature>
<dbReference type="EMBL" id="JACJVO010000009">
    <property type="protein sequence ID" value="MBB6731028.1"/>
    <property type="molecule type" value="Genomic_DNA"/>
</dbReference>
<name>A0A7X0SNK5_9BACL</name>
<evidence type="ECO:0000259" key="8">
    <source>
        <dbReference type="Pfam" id="PF17042"/>
    </source>
</evidence>
<proteinExistence type="inferred from homology"/>
<keyword evidence="10" id="KW-1185">Reference proteome</keyword>
<sequence>MPDSRKRVAFYGDDFTGSTDAMEALTLAGLRTVLFLERPAPATLRTEFADSEAFGIAGVSRSLTPAEMERELPEAFRLMAESGAAICHYKTCSTFDSAPEVGNIGRAIELARRTFVRQRYVPLLVGAPALKRYTVFGQHFAALNGVAHRLDRHPVMSRHPMTPMREADLLRHLAGQTDLPGALVDIVEQSGSLEEVQAAIDRKVADGAAVVLFDALDRERLAKVGGLLWREAAAEPLFVAGSSGIEYALAACWQAEGRTEPRTRFPSPGPAEPLLFVSGSCSSVTQSQIDFALAHGFAGIRVDPADWIGDDRPEETVRQLAREALSLLADGRSVLLFSAKGPEDASIARTRSGLAANGRGSADSGRLIGERLGLVCRAVLEERPLKRIAIAGGDTSGFVMKQLGVYAMEMAAPLVPGAPLCRAYSRDGRFDGLEVVLKGGQMGGEDFFAQVREGRAS</sequence>